<dbReference type="OrthoDB" id="3062477at2759"/>
<evidence type="ECO:0000313" key="3">
    <source>
        <dbReference type="Proteomes" id="UP001140091"/>
    </source>
</evidence>
<evidence type="ECO:0000313" key="2">
    <source>
        <dbReference type="EMBL" id="KAJ2935061.1"/>
    </source>
</evidence>
<proteinExistence type="predicted"/>
<dbReference type="AlphaFoldDB" id="A0A9W8MLH0"/>
<feature type="coiled-coil region" evidence="1">
    <location>
        <begin position="34"/>
        <end position="61"/>
    </location>
</feature>
<keyword evidence="1" id="KW-0175">Coiled coil</keyword>
<dbReference type="Proteomes" id="UP001140091">
    <property type="component" value="Unassembled WGS sequence"/>
</dbReference>
<accession>A0A9W8MLH0</accession>
<sequence length="627" mass="67817">MSEVAATTPSLVIGDENPVFKKLETRMKRYPGDLAAVQELIQQAESRVEALDAHIQDQTSAGNTDAIQALAEKKKIVSANAAGLKRRQGQLLKGTNKRPRVAKRTRSTAAESDLMEVDTIPDSVNLTTQSTAPPSAPNVTASTSAPSAAVSVIEPVGAGNVPQATTPTSAQTSSTSVPTAVLSVPVSADPSLPATPSASVPTGQLTLDNGAPQAIIEAAAPLTSMPANAPTSNVSAAQAAIQAPALSASVPTGTPPPNVSVAQAIVQAAAPSASIQASAPTRDVSIAQAAVQVSVPNPVVEATMSQVVSRTTSSGPSRTQPEHNLANVAGLISMDNTESDESEWFEDMDVESSNSNSGDSDSDIVELKAAVGKAHFPSYWKNLDLPQQGKLLNSGAEAFQAFRDKNIPLPDRVRTWVRRHSDYLPEVSGWSEKLAASCFILGNGRTVCQYHTVYEHGKKTTHDGNLNDKSDLSNPNFTLENVLKFFPMKHGRRILHCGCLYEHVLIDFWLWKGFALTSLSHPERMEGFGMPLKPRERYLFCLGLKSFCVTLENLYEYDHEDNEISHVKFRERHVMKLVADIKKSRREEAERAAKIRQQQLKKDKRKMVYVELAENVSEFDANEFFDD</sequence>
<name>A0A9W8MLH0_9AGAR</name>
<reference evidence="2" key="1">
    <citation type="submission" date="2022-06" db="EMBL/GenBank/DDBJ databases">
        <title>Genome Sequence of Candolleomyces eurysporus.</title>
        <authorList>
            <person name="Buettner E."/>
        </authorList>
    </citation>
    <scope>NUCLEOTIDE SEQUENCE</scope>
    <source>
        <strain evidence="2">VTCC 930004</strain>
    </source>
</reference>
<feature type="non-terminal residue" evidence="2">
    <location>
        <position position="627"/>
    </location>
</feature>
<evidence type="ECO:0000256" key="1">
    <source>
        <dbReference type="SAM" id="Coils"/>
    </source>
</evidence>
<organism evidence="2 3">
    <name type="scientific">Candolleomyces eurysporus</name>
    <dbReference type="NCBI Taxonomy" id="2828524"/>
    <lineage>
        <taxon>Eukaryota</taxon>
        <taxon>Fungi</taxon>
        <taxon>Dikarya</taxon>
        <taxon>Basidiomycota</taxon>
        <taxon>Agaricomycotina</taxon>
        <taxon>Agaricomycetes</taxon>
        <taxon>Agaricomycetidae</taxon>
        <taxon>Agaricales</taxon>
        <taxon>Agaricineae</taxon>
        <taxon>Psathyrellaceae</taxon>
        <taxon>Candolleomyces</taxon>
    </lineage>
</organism>
<dbReference type="EMBL" id="JANBPK010000706">
    <property type="protein sequence ID" value="KAJ2935061.1"/>
    <property type="molecule type" value="Genomic_DNA"/>
</dbReference>
<gene>
    <name evidence="2" type="ORF">H1R20_g1995</name>
</gene>
<keyword evidence="3" id="KW-1185">Reference proteome</keyword>
<protein>
    <submittedName>
        <fullName evidence="2">Uncharacterized protein</fullName>
    </submittedName>
</protein>
<comment type="caution">
    <text evidence="2">The sequence shown here is derived from an EMBL/GenBank/DDBJ whole genome shotgun (WGS) entry which is preliminary data.</text>
</comment>